<evidence type="ECO:0000256" key="5">
    <source>
        <dbReference type="SAM" id="Phobius"/>
    </source>
</evidence>
<evidence type="ECO:0000256" key="2">
    <source>
        <dbReference type="ARBA" id="ARBA00022692"/>
    </source>
</evidence>
<feature type="transmembrane region" description="Helical" evidence="5">
    <location>
        <begin position="73"/>
        <end position="102"/>
    </location>
</feature>
<evidence type="ECO:0008006" key="8">
    <source>
        <dbReference type="Google" id="ProtNLM"/>
    </source>
</evidence>
<accession>A0AAN1XYF8</accession>
<sequence>MIQDQSQSSFGLAPNVAAGIASFFTWLGGLIILLGKPPQQWVRFVAVQAIVMFVVYFAIIIGLNVVVGLLSALHLGILALILFPVEMILGLAYFVAWILMTVKAFQGQAMRLPFISTLADRWVSASTSL</sequence>
<keyword evidence="7" id="KW-1185">Reference proteome</keyword>
<feature type="transmembrane region" description="Helical" evidence="5">
    <location>
        <begin position="12"/>
        <end position="34"/>
    </location>
</feature>
<evidence type="ECO:0000313" key="7">
    <source>
        <dbReference type="Proteomes" id="UP001317532"/>
    </source>
</evidence>
<dbReference type="AlphaFoldDB" id="A0AAN1XYF8"/>
<dbReference type="KEGG" id="vab:WPS_29760"/>
<dbReference type="Proteomes" id="UP001317532">
    <property type="component" value="Chromosome"/>
</dbReference>
<dbReference type="GO" id="GO:0016020">
    <property type="term" value="C:membrane"/>
    <property type="evidence" value="ECO:0007669"/>
    <property type="project" value="UniProtKB-SubCell"/>
</dbReference>
<dbReference type="InterPro" id="IPR019109">
    <property type="entry name" value="MamF_MmsF"/>
</dbReference>
<keyword evidence="3 5" id="KW-1133">Transmembrane helix</keyword>
<proteinExistence type="predicted"/>
<reference evidence="6 7" key="1">
    <citation type="journal article" date="2022" name="ISME Commun">
        <title>Vulcanimicrobium alpinus gen. nov. sp. nov., the first cultivated representative of the candidate phylum 'Eremiobacterota', is a metabolically versatile aerobic anoxygenic phototroph.</title>
        <authorList>
            <person name="Yabe S."/>
            <person name="Muto K."/>
            <person name="Abe K."/>
            <person name="Yokota A."/>
            <person name="Staudigel H."/>
            <person name="Tebo B.M."/>
        </authorList>
    </citation>
    <scope>NUCLEOTIDE SEQUENCE [LARGE SCALE GENOMIC DNA]</scope>
    <source>
        <strain evidence="6 7">WC8-2</strain>
    </source>
</reference>
<organism evidence="6 7">
    <name type="scientific">Vulcanimicrobium alpinum</name>
    <dbReference type="NCBI Taxonomy" id="3016050"/>
    <lineage>
        <taxon>Bacteria</taxon>
        <taxon>Bacillati</taxon>
        <taxon>Vulcanimicrobiota</taxon>
        <taxon>Vulcanimicrobiia</taxon>
        <taxon>Vulcanimicrobiales</taxon>
        <taxon>Vulcanimicrobiaceae</taxon>
        <taxon>Vulcanimicrobium</taxon>
    </lineage>
</organism>
<keyword evidence="4 5" id="KW-0472">Membrane</keyword>
<protein>
    <recommendedName>
        <fullName evidence="8">DUF4870 domain-containing protein</fullName>
    </recommendedName>
</protein>
<name>A0AAN1XYF8_UNVUL</name>
<comment type="subcellular location">
    <subcellularLocation>
        <location evidence="1">Membrane</location>
        <topology evidence="1">Multi-pass membrane protein</topology>
    </subcellularLocation>
</comment>
<evidence type="ECO:0000256" key="3">
    <source>
        <dbReference type="ARBA" id="ARBA00022989"/>
    </source>
</evidence>
<dbReference type="Pfam" id="PF09685">
    <property type="entry name" value="MamF_MmsF"/>
    <property type="match status" value="1"/>
</dbReference>
<feature type="transmembrane region" description="Helical" evidence="5">
    <location>
        <begin position="41"/>
        <end position="67"/>
    </location>
</feature>
<evidence type="ECO:0000313" key="6">
    <source>
        <dbReference type="EMBL" id="BDE07700.1"/>
    </source>
</evidence>
<dbReference type="PANTHER" id="PTHR36460:SF1">
    <property type="entry name" value="UPF0132 DOMAIN PROTEIN (AFU_ORTHOLOGUE AFUA_3G10255)"/>
    <property type="match status" value="1"/>
</dbReference>
<gene>
    <name evidence="6" type="ORF">WPS_29760</name>
</gene>
<evidence type="ECO:0000256" key="4">
    <source>
        <dbReference type="ARBA" id="ARBA00023136"/>
    </source>
</evidence>
<keyword evidence="2 5" id="KW-0812">Transmembrane</keyword>
<dbReference type="RefSeq" id="WP_317995276.1">
    <property type="nucleotide sequence ID" value="NZ_AP025523.1"/>
</dbReference>
<dbReference type="EMBL" id="AP025523">
    <property type="protein sequence ID" value="BDE07700.1"/>
    <property type="molecule type" value="Genomic_DNA"/>
</dbReference>
<dbReference type="PANTHER" id="PTHR36460">
    <property type="entry name" value="UPF0132 DOMAIN PROTEIN (AFU_ORTHOLOGUE AFUA_3G10255)"/>
    <property type="match status" value="1"/>
</dbReference>
<evidence type="ECO:0000256" key="1">
    <source>
        <dbReference type="ARBA" id="ARBA00004141"/>
    </source>
</evidence>